<accession>A0A0E0AHZ2</accession>
<dbReference type="EnsemblPlants" id="OGLUM07G08820.1">
    <property type="protein sequence ID" value="OGLUM07G08820.1"/>
    <property type="gene ID" value="OGLUM07G08820"/>
</dbReference>
<proteinExistence type="predicted"/>
<evidence type="ECO:0000313" key="2">
    <source>
        <dbReference type="EnsemblPlants" id="OGLUM07G08820.1"/>
    </source>
</evidence>
<dbReference type="AlphaFoldDB" id="A0A0E0AHZ2"/>
<protein>
    <submittedName>
        <fullName evidence="2">Uncharacterized protein</fullName>
    </submittedName>
</protein>
<feature type="compositionally biased region" description="Basic and acidic residues" evidence="1">
    <location>
        <begin position="154"/>
        <end position="163"/>
    </location>
</feature>
<organism evidence="2">
    <name type="scientific">Oryza glumipatula</name>
    <dbReference type="NCBI Taxonomy" id="40148"/>
    <lineage>
        <taxon>Eukaryota</taxon>
        <taxon>Viridiplantae</taxon>
        <taxon>Streptophyta</taxon>
        <taxon>Embryophyta</taxon>
        <taxon>Tracheophyta</taxon>
        <taxon>Spermatophyta</taxon>
        <taxon>Magnoliopsida</taxon>
        <taxon>Liliopsida</taxon>
        <taxon>Poales</taxon>
        <taxon>Poaceae</taxon>
        <taxon>BOP clade</taxon>
        <taxon>Oryzoideae</taxon>
        <taxon>Oryzeae</taxon>
        <taxon>Oryzinae</taxon>
        <taxon>Oryza</taxon>
    </lineage>
</organism>
<dbReference type="Gramene" id="OGLUM07G08820.1">
    <property type="protein sequence ID" value="OGLUM07G08820.1"/>
    <property type="gene ID" value="OGLUM07G08820"/>
</dbReference>
<keyword evidence="3" id="KW-1185">Reference proteome</keyword>
<reference evidence="2" key="2">
    <citation type="submission" date="2018-05" db="EMBL/GenBank/DDBJ databases">
        <title>OgluRS3 (Oryza glumaepatula Reference Sequence Version 3).</title>
        <authorList>
            <person name="Zhang J."/>
            <person name="Kudrna D."/>
            <person name="Lee S."/>
            <person name="Talag J."/>
            <person name="Welchert J."/>
            <person name="Wing R.A."/>
        </authorList>
    </citation>
    <scope>NUCLEOTIDE SEQUENCE [LARGE SCALE GENOMIC DNA]</scope>
</reference>
<dbReference type="HOGENOM" id="CLU_1580991_0_0_1"/>
<feature type="region of interest" description="Disordered" evidence="1">
    <location>
        <begin position="1"/>
        <end position="169"/>
    </location>
</feature>
<dbReference type="Proteomes" id="UP000026961">
    <property type="component" value="Chromosome 7"/>
</dbReference>
<feature type="compositionally biased region" description="Basic and acidic residues" evidence="1">
    <location>
        <begin position="95"/>
        <end position="105"/>
    </location>
</feature>
<feature type="compositionally biased region" description="Basic and acidic residues" evidence="1">
    <location>
        <begin position="125"/>
        <end position="140"/>
    </location>
</feature>
<reference evidence="2" key="1">
    <citation type="submission" date="2015-04" db="UniProtKB">
        <authorList>
            <consortium name="EnsemblPlants"/>
        </authorList>
    </citation>
    <scope>IDENTIFICATION</scope>
</reference>
<sequence length="169" mass="17343">MVGGTGASEGADPTSFGQGEVDVAVLGKEPTTSDGARAWRQGLPELGRRGGDREAAGNLGGGKMERGEGGGSVLYVGEGKPAMVRGGLAAASMEEEGRKERERNGQRRKTTGGWAGRHRGPSTDGGRRCRWAGEERRPEGGKGGGDGPRGGGGPEEREAEAGRMKGGRN</sequence>
<evidence type="ECO:0000256" key="1">
    <source>
        <dbReference type="SAM" id="MobiDB-lite"/>
    </source>
</evidence>
<name>A0A0E0AHZ2_9ORYZ</name>
<feature type="compositionally biased region" description="Basic residues" evidence="1">
    <location>
        <begin position="106"/>
        <end position="120"/>
    </location>
</feature>
<feature type="compositionally biased region" description="Basic and acidic residues" evidence="1">
    <location>
        <begin position="46"/>
        <end position="55"/>
    </location>
</feature>
<evidence type="ECO:0000313" key="3">
    <source>
        <dbReference type="Proteomes" id="UP000026961"/>
    </source>
</evidence>
<feature type="compositionally biased region" description="Gly residues" evidence="1">
    <location>
        <begin position="141"/>
        <end position="153"/>
    </location>
</feature>